<dbReference type="EMBL" id="KK583494">
    <property type="protein sequence ID" value="KDO18117.1"/>
    <property type="molecule type" value="Genomic_DNA"/>
</dbReference>
<feature type="region of interest" description="Disordered" evidence="1">
    <location>
        <begin position="513"/>
        <end position="548"/>
    </location>
</feature>
<dbReference type="AlphaFoldDB" id="A0A067BU14"/>
<protein>
    <submittedName>
        <fullName evidence="2">Uncharacterized protein</fullName>
    </submittedName>
</protein>
<organism evidence="2 3">
    <name type="scientific">Saprolegnia parasitica (strain CBS 223.65)</name>
    <dbReference type="NCBI Taxonomy" id="695850"/>
    <lineage>
        <taxon>Eukaryota</taxon>
        <taxon>Sar</taxon>
        <taxon>Stramenopiles</taxon>
        <taxon>Oomycota</taxon>
        <taxon>Saprolegniomycetes</taxon>
        <taxon>Saprolegniales</taxon>
        <taxon>Saprolegniaceae</taxon>
        <taxon>Saprolegnia</taxon>
    </lineage>
</organism>
<evidence type="ECO:0000313" key="2">
    <source>
        <dbReference type="EMBL" id="KDO18117.1"/>
    </source>
</evidence>
<evidence type="ECO:0000313" key="3">
    <source>
        <dbReference type="Proteomes" id="UP000030745"/>
    </source>
</evidence>
<keyword evidence="3" id="KW-1185">Reference proteome</keyword>
<dbReference type="VEuPathDB" id="FungiDB:SPRG_16458"/>
<accession>A0A067BU14</accession>
<evidence type="ECO:0000256" key="1">
    <source>
        <dbReference type="SAM" id="MobiDB-lite"/>
    </source>
</evidence>
<reference evidence="2 3" key="1">
    <citation type="journal article" date="2013" name="PLoS Genet.">
        <title>Distinctive expansion of potential virulence genes in the genome of the oomycete fish pathogen Saprolegnia parasitica.</title>
        <authorList>
            <person name="Jiang R.H."/>
            <person name="de Bruijn I."/>
            <person name="Haas B.J."/>
            <person name="Belmonte R."/>
            <person name="Lobach L."/>
            <person name="Christie J."/>
            <person name="van den Ackerveken G."/>
            <person name="Bottin A."/>
            <person name="Bulone V."/>
            <person name="Diaz-Moreno S.M."/>
            <person name="Dumas B."/>
            <person name="Fan L."/>
            <person name="Gaulin E."/>
            <person name="Govers F."/>
            <person name="Grenville-Briggs L.J."/>
            <person name="Horner N.R."/>
            <person name="Levin J.Z."/>
            <person name="Mammella M."/>
            <person name="Meijer H.J."/>
            <person name="Morris P."/>
            <person name="Nusbaum C."/>
            <person name="Oome S."/>
            <person name="Phillips A.J."/>
            <person name="van Rooyen D."/>
            <person name="Rzeszutek E."/>
            <person name="Saraiva M."/>
            <person name="Secombes C.J."/>
            <person name="Seidl M.F."/>
            <person name="Snel B."/>
            <person name="Stassen J.H."/>
            <person name="Sykes S."/>
            <person name="Tripathy S."/>
            <person name="van den Berg H."/>
            <person name="Vega-Arreguin J.C."/>
            <person name="Wawra S."/>
            <person name="Young S.K."/>
            <person name="Zeng Q."/>
            <person name="Dieguez-Uribeondo J."/>
            <person name="Russ C."/>
            <person name="Tyler B.M."/>
            <person name="van West P."/>
        </authorList>
    </citation>
    <scope>NUCLEOTIDE SEQUENCE [LARGE SCALE GENOMIC DNA]</scope>
    <source>
        <strain evidence="2 3">CBS 223.65</strain>
    </source>
</reference>
<proteinExistence type="predicted"/>
<dbReference type="RefSeq" id="XP_012211176.1">
    <property type="nucleotide sequence ID" value="XM_012355786.1"/>
</dbReference>
<sequence>MVCASPFGGPRLEQLAQFPAWQPAFLAAASAANCASYYLVEGYEDPDHANAIGPATMHMLMAAADSAVPDVDDHALSDVGLQVAVARRARRVQRRVVEAIVNEVETMHQRAVRHASQFLLAALAPALHAVVRDASSPYHMWLQLCRASRHGLHELYALYTPATTATIDAPASVDNVQRAMIDPFLDAVLPPTMRSEWTAATTAAVAEFAAETRAKLGMVLLTHAAADAVPDATTFEHENWNVAEFARFLAGRVARRPPPPLTHSPRDVPEAVTDARTDAPEVPLHPEGTATPVVDVEPEIEAAPVVSEAHEPIHVLEEASTSAGNTVAFNPVLPLEDEVAEPTVKPSLDVPAPPVAPATPEPTELPHMTVTPLDAPAITASATTASSTAFVPVSNASATSVEAEIASPPVAPEPKELPRLTPSSTPLVILTPPAVPSAPLQRIPNDIPALTANTERFPAAREPAAEAIDLCSPASTPEYAAPLDSVEVKTELLAPPVPIVPVRVTHVRRPSLSHAVTAAPQPSRPTSSEPVVTKIQGVQGHAHQDHEA</sequence>
<dbReference type="OMA" id="GPATMHM"/>
<gene>
    <name evidence="2" type="ORF">SPRG_16458</name>
</gene>
<dbReference type="Proteomes" id="UP000030745">
    <property type="component" value="Unassembled WGS sequence"/>
</dbReference>
<dbReference type="KEGG" id="spar:SPRG_16458"/>
<name>A0A067BU14_SAPPC</name>
<dbReference type="GeneID" id="24138083"/>
<dbReference type="OrthoDB" id="10555657at2759"/>